<organism evidence="3 4">
    <name type="scientific">Acetivibrio thermocellus AD2</name>
    <dbReference type="NCBI Taxonomy" id="1138384"/>
    <lineage>
        <taxon>Bacteria</taxon>
        <taxon>Bacillati</taxon>
        <taxon>Bacillota</taxon>
        <taxon>Clostridia</taxon>
        <taxon>Eubacteriales</taxon>
        <taxon>Oscillospiraceae</taxon>
        <taxon>Acetivibrio</taxon>
    </lineage>
</organism>
<keyword evidence="2" id="KW-1133">Transmembrane helix</keyword>
<dbReference type="AlphaFoldDB" id="A0AB36TF28"/>
<keyword evidence="3" id="KW-0131">Cell cycle</keyword>
<dbReference type="Proteomes" id="UP000223596">
    <property type="component" value="Unassembled WGS sequence"/>
</dbReference>
<proteinExistence type="predicted"/>
<feature type="coiled-coil region" evidence="1">
    <location>
        <begin position="64"/>
        <end position="91"/>
    </location>
</feature>
<accession>A0AB36TF28</accession>
<keyword evidence="2" id="KW-0812">Transmembrane</keyword>
<evidence type="ECO:0000256" key="2">
    <source>
        <dbReference type="SAM" id="Phobius"/>
    </source>
</evidence>
<dbReference type="GO" id="GO:0051301">
    <property type="term" value="P:cell division"/>
    <property type="evidence" value="ECO:0007669"/>
    <property type="project" value="UniProtKB-KW"/>
</dbReference>
<dbReference type="GeneID" id="35803223"/>
<keyword evidence="3" id="KW-0132">Cell division</keyword>
<keyword evidence="2" id="KW-0472">Membrane</keyword>
<evidence type="ECO:0000313" key="3">
    <source>
        <dbReference type="EMBL" id="PFH02517.1"/>
    </source>
</evidence>
<protein>
    <submittedName>
        <fullName evidence="3">Cell division protein FtsL</fullName>
    </submittedName>
</protein>
<name>A0AB36TF28_ACETH</name>
<feature type="transmembrane region" description="Helical" evidence="2">
    <location>
        <begin position="43"/>
        <end position="61"/>
    </location>
</feature>
<sequence length="162" mass="18886">MLEDKNYINGTAARKLVYDVYEENAVLNAKKKQRNNNKVKRKIVLCLLLVFAMGSLAMYRYSRITEMNYEIDKQLKAYNELKNENIRIKVEIENSIDIQKIKEFAEKELGMHKPDKHQITYVRVPQTDLTIVSEAAKEEEMKNAGIFSVIINKVNLLANLLY</sequence>
<evidence type="ECO:0000313" key="4">
    <source>
        <dbReference type="Proteomes" id="UP000223596"/>
    </source>
</evidence>
<dbReference type="EMBL" id="PDBW01000001">
    <property type="protein sequence ID" value="PFH02517.1"/>
    <property type="molecule type" value="Genomic_DNA"/>
</dbReference>
<evidence type="ECO:0000256" key="1">
    <source>
        <dbReference type="SAM" id="Coils"/>
    </source>
</evidence>
<reference evidence="3 4" key="1">
    <citation type="submission" date="2017-09" db="EMBL/GenBank/DDBJ databases">
        <title>Evaluation of Pacific Biosciences Sequencing Technology to Finishing C. thermocellum Genome Sequences.</title>
        <authorList>
            <person name="Brown S."/>
        </authorList>
    </citation>
    <scope>NUCLEOTIDE SEQUENCE [LARGE SCALE GENOMIC DNA]</scope>
    <source>
        <strain evidence="3 4">AD2</strain>
    </source>
</reference>
<comment type="caution">
    <text evidence="3">The sequence shown here is derived from an EMBL/GenBank/DDBJ whole genome shotgun (WGS) entry which is preliminary data.</text>
</comment>
<gene>
    <name evidence="3" type="ORF">M972_111295</name>
</gene>
<keyword evidence="1" id="KW-0175">Coiled coil</keyword>
<dbReference type="RefSeq" id="WP_003515513.1">
    <property type="nucleotide sequence ID" value="NZ_CP013828.1"/>
</dbReference>